<feature type="region of interest" description="Disordered" evidence="1">
    <location>
        <begin position="1"/>
        <end position="22"/>
    </location>
</feature>
<dbReference type="Proteomes" id="UP001241092">
    <property type="component" value="Chromosome"/>
</dbReference>
<name>A0AAI8XQW0_MYCME</name>
<sequence>MADDLEKRIRANRRRHTAASGRVEQLDAELSAMVKEALETKSHTWQEIAELLGRVAGREPLSKQRVYQIKEGRR</sequence>
<reference evidence="2" key="1">
    <citation type="submission" date="2023-03" db="EMBL/GenBank/DDBJ databases">
        <title>Draft genome sequence of a Mycolicibacterium mageritense strain H4_3_1 isolated from a hybrid biological-inorganic system reactor.</title>
        <authorList>
            <person name="Feng X."/>
            <person name="Kazama D."/>
            <person name="Sato K."/>
            <person name="Kobayashi H."/>
        </authorList>
    </citation>
    <scope>NUCLEOTIDE SEQUENCE</scope>
    <source>
        <strain evidence="2">H4_3_1</strain>
    </source>
</reference>
<dbReference type="RefSeq" id="WP_286211794.1">
    <property type="nucleotide sequence ID" value="NZ_AP027452.1"/>
</dbReference>
<organism evidence="2 3">
    <name type="scientific">Mycolicibacterium mageritense</name>
    <name type="common">Mycobacterium mageritense</name>
    <dbReference type="NCBI Taxonomy" id="53462"/>
    <lineage>
        <taxon>Bacteria</taxon>
        <taxon>Bacillati</taxon>
        <taxon>Actinomycetota</taxon>
        <taxon>Actinomycetes</taxon>
        <taxon>Mycobacteriales</taxon>
        <taxon>Mycobacteriaceae</taxon>
        <taxon>Mycolicibacterium</taxon>
    </lineage>
</organism>
<dbReference type="AlphaFoldDB" id="A0AAI8XQW0"/>
<proteinExistence type="predicted"/>
<accession>A0AAI8XQW0</accession>
<protein>
    <submittedName>
        <fullName evidence="2">Uncharacterized protein</fullName>
    </submittedName>
</protein>
<gene>
    <name evidence="2" type="ORF">hbim_05374</name>
</gene>
<evidence type="ECO:0000313" key="3">
    <source>
        <dbReference type="Proteomes" id="UP001241092"/>
    </source>
</evidence>
<evidence type="ECO:0000313" key="2">
    <source>
        <dbReference type="EMBL" id="BDY31422.1"/>
    </source>
</evidence>
<dbReference type="EMBL" id="AP027452">
    <property type="protein sequence ID" value="BDY31422.1"/>
    <property type="molecule type" value="Genomic_DNA"/>
</dbReference>
<evidence type="ECO:0000256" key="1">
    <source>
        <dbReference type="SAM" id="MobiDB-lite"/>
    </source>
</evidence>